<feature type="domain" description="Putative Flp pilus-assembly TadG-like N-terminal" evidence="1">
    <location>
        <begin position="22"/>
        <end position="66"/>
    </location>
</feature>
<protein>
    <submittedName>
        <fullName evidence="3">Flp pilus assembly protein TadG</fullName>
    </submittedName>
</protein>
<evidence type="ECO:0000259" key="2">
    <source>
        <dbReference type="Pfam" id="PF25269"/>
    </source>
</evidence>
<dbReference type="InterPro" id="IPR057189">
    <property type="entry name" value="DUF7867"/>
</dbReference>
<dbReference type="Pfam" id="PF13400">
    <property type="entry name" value="Tad"/>
    <property type="match status" value="1"/>
</dbReference>
<gene>
    <name evidence="3" type="ORF">SAMN04488523_107113</name>
</gene>
<evidence type="ECO:0000313" key="4">
    <source>
        <dbReference type="Proteomes" id="UP000198977"/>
    </source>
</evidence>
<name>A0A1I2AKT1_9RHOB</name>
<reference evidence="3 4" key="1">
    <citation type="submission" date="2016-10" db="EMBL/GenBank/DDBJ databases">
        <authorList>
            <person name="de Groot N.N."/>
        </authorList>
    </citation>
    <scope>NUCLEOTIDE SEQUENCE [LARGE SCALE GENOMIC DNA]</scope>
    <source>
        <strain evidence="3 4">DSM 11443</strain>
    </source>
</reference>
<dbReference type="EMBL" id="FOMW01000007">
    <property type="protein sequence ID" value="SFE44327.1"/>
    <property type="molecule type" value="Genomic_DNA"/>
</dbReference>
<dbReference type="Proteomes" id="UP000198977">
    <property type="component" value="Unassembled WGS sequence"/>
</dbReference>
<evidence type="ECO:0000313" key="3">
    <source>
        <dbReference type="EMBL" id="SFE44327.1"/>
    </source>
</evidence>
<proteinExistence type="predicted"/>
<feature type="domain" description="DUF7867" evidence="2">
    <location>
        <begin position="173"/>
        <end position="437"/>
    </location>
</feature>
<dbReference type="OrthoDB" id="7863619at2"/>
<organism evidence="3 4">
    <name type="scientific">Sulfitobacter brevis</name>
    <dbReference type="NCBI Taxonomy" id="74348"/>
    <lineage>
        <taxon>Bacteria</taxon>
        <taxon>Pseudomonadati</taxon>
        <taxon>Pseudomonadota</taxon>
        <taxon>Alphaproteobacteria</taxon>
        <taxon>Rhodobacterales</taxon>
        <taxon>Roseobacteraceae</taxon>
        <taxon>Sulfitobacter</taxon>
    </lineage>
</organism>
<dbReference type="InterPro" id="IPR028087">
    <property type="entry name" value="Tad_N"/>
</dbReference>
<dbReference type="RefSeq" id="WP_093923947.1">
    <property type="nucleotide sequence ID" value="NZ_FOMW01000007.1"/>
</dbReference>
<keyword evidence="4" id="KW-1185">Reference proteome</keyword>
<dbReference type="Pfam" id="PF25269">
    <property type="entry name" value="DUF7867"/>
    <property type="match status" value="1"/>
</dbReference>
<evidence type="ECO:0000259" key="1">
    <source>
        <dbReference type="Pfam" id="PF13400"/>
    </source>
</evidence>
<dbReference type="AlphaFoldDB" id="A0A1I2AKT1"/>
<accession>A0A1I2AKT1</accession>
<sequence length="454" mass="49060">MKQSDLSPNLSKSTSFIEDEDGTATLLALSFLLVSIMLGGLAVDYNKAISERTQLQVAADTAAHAALYTREKEEPAASRQKALETIVQMLPSERFGTVALNDADVTFGTWDATNWVFTSDVNSKTAVRVRAEMTEDRGNASRNLMMHILGQPKLNIGAESVYSTYYPPCFSEGFVADGVVDIQSNNSFSEGFCIHSNQYVSMNQNNYFEPGTVVSMPDLDNLDMPNSGFEKNEGLQSALRAGAYRLRLLNQLPSIIDSFWTAEPEHLPPYIYAGSPYDVALANPVDDTGKKITGSGLTPYHFEKNAVNYLRCAGGGKQTLKAGTYSSFVFVSNCEITFANGVILEDVVIATTNTGIKSLSTSHMQIGRNDNCAPGGGATLMTLGGFSAASSLEAFNGQILALKDITFAAGANGIQGVSFVSKGRIDGTSNMEMGYCRNHGMENAYRASYFRMVN</sequence>
<dbReference type="STRING" id="74348.SAMN04488523_107113"/>